<sequence length="156" mass="16977">MVTTGQGNGGGITDWTRRSSRVPLNNMPWCWEERHVFGGRGWMRATYCHGRGPAQLLLLRDFGAHESPMVSLISLTLNLVLSNTCVSCGSGAFPPNLSMDPPTVDSISSRLGVRGIPAQPINGPSFTLIFCYNNACLQYTRTTLLLCSRPPSPPLL</sequence>
<accession>A0A8D8R9J6</accession>
<evidence type="ECO:0000313" key="1">
    <source>
        <dbReference type="EMBL" id="CAG6645236.1"/>
    </source>
</evidence>
<name>A0A8D8R9J6_9HEMI</name>
<organism evidence="1">
    <name type="scientific">Cacopsylla melanoneura</name>
    <dbReference type="NCBI Taxonomy" id="428564"/>
    <lineage>
        <taxon>Eukaryota</taxon>
        <taxon>Metazoa</taxon>
        <taxon>Ecdysozoa</taxon>
        <taxon>Arthropoda</taxon>
        <taxon>Hexapoda</taxon>
        <taxon>Insecta</taxon>
        <taxon>Pterygota</taxon>
        <taxon>Neoptera</taxon>
        <taxon>Paraneoptera</taxon>
        <taxon>Hemiptera</taxon>
        <taxon>Sternorrhyncha</taxon>
        <taxon>Psylloidea</taxon>
        <taxon>Psyllidae</taxon>
        <taxon>Psyllinae</taxon>
        <taxon>Cacopsylla</taxon>
    </lineage>
</organism>
<protein>
    <submittedName>
        <fullName evidence="1">Uncharacterized protein</fullName>
    </submittedName>
</protein>
<dbReference type="EMBL" id="HBUF01136010">
    <property type="protein sequence ID" value="CAG6645236.1"/>
    <property type="molecule type" value="Transcribed_RNA"/>
</dbReference>
<dbReference type="AlphaFoldDB" id="A0A8D8R9J6"/>
<proteinExistence type="predicted"/>
<reference evidence="1" key="1">
    <citation type="submission" date="2021-05" db="EMBL/GenBank/DDBJ databases">
        <authorList>
            <person name="Alioto T."/>
            <person name="Alioto T."/>
            <person name="Gomez Garrido J."/>
        </authorList>
    </citation>
    <scope>NUCLEOTIDE SEQUENCE</scope>
</reference>